<name>A0A5B8MQW8_9CHLO</name>
<evidence type="ECO:0000313" key="4">
    <source>
        <dbReference type="Proteomes" id="UP000316726"/>
    </source>
</evidence>
<evidence type="ECO:0000256" key="1">
    <source>
        <dbReference type="SAM" id="Coils"/>
    </source>
</evidence>
<feature type="coiled-coil region" evidence="1">
    <location>
        <begin position="109"/>
        <end position="220"/>
    </location>
</feature>
<accession>A0A5B8MQW8</accession>
<evidence type="ECO:0000256" key="2">
    <source>
        <dbReference type="SAM" id="MobiDB-lite"/>
    </source>
</evidence>
<feature type="region of interest" description="Disordered" evidence="2">
    <location>
        <begin position="420"/>
        <end position="471"/>
    </location>
</feature>
<feature type="coiled-coil region" evidence="1">
    <location>
        <begin position="267"/>
        <end position="294"/>
    </location>
</feature>
<organism evidence="3 4">
    <name type="scientific">Chloropicon primus</name>
    <dbReference type="NCBI Taxonomy" id="1764295"/>
    <lineage>
        <taxon>Eukaryota</taxon>
        <taxon>Viridiplantae</taxon>
        <taxon>Chlorophyta</taxon>
        <taxon>Chloropicophyceae</taxon>
        <taxon>Chloropicales</taxon>
        <taxon>Chloropicaceae</taxon>
        <taxon>Chloropicon</taxon>
    </lineage>
</organism>
<reference evidence="3 4" key="1">
    <citation type="submission" date="2018-07" db="EMBL/GenBank/DDBJ databases">
        <title>The complete nuclear genome of the prasinophyte Chloropicon primus (CCMP1205).</title>
        <authorList>
            <person name="Pombert J.-F."/>
            <person name="Otis C."/>
            <person name="Turmel M."/>
            <person name="Lemieux C."/>
        </authorList>
    </citation>
    <scope>NUCLEOTIDE SEQUENCE [LARGE SCALE GENOMIC DNA]</scope>
    <source>
        <strain evidence="3 4">CCMP1205</strain>
    </source>
</reference>
<feature type="compositionally biased region" description="Low complexity" evidence="2">
    <location>
        <begin position="61"/>
        <end position="70"/>
    </location>
</feature>
<feature type="compositionally biased region" description="Polar residues" evidence="2">
    <location>
        <begin position="29"/>
        <end position="40"/>
    </location>
</feature>
<feature type="region of interest" description="Disordered" evidence="2">
    <location>
        <begin position="305"/>
        <end position="333"/>
    </location>
</feature>
<dbReference type="EMBL" id="CP031040">
    <property type="protein sequence ID" value="QDZ22404.1"/>
    <property type="molecule type" value="Genomic_DNA"/>
</dbReference>
<feature type="compositionally biased region" description="Low complexity" evidence="2">
    <location>
        <begin position="319"/>
        <end position="330"/>
    </location>
</feature>
<gene>
    <name evidence="3" type="ORF">A3770_07p49220</name>
</gene>
<dbReference type="AlphaFoldDB" id="A0A5B8MQW8"/>
<proteinExistence type="predicted"/>
<evidence type="ECO:0000313" key="3">
    <source>
        <dbReference type="EMBL" id="QDZ22404.1"/>
    </source>
</evidence>
<dbReference type="Proteomes" id="UP000316726">
    <property type="component" value="Chromosome 7"/>
</dbReference>
<keyword evidence="1" id="KW-0175">Coiled coil</keyword>
<feature type="compositionally biased region" description="Basic residues" evidence="2">
    <location>
        <begin position="455"/>
        <end position="471"/>
    </location>
</feature>
<sequence>MASGTRHQGDGGGRYNGDRASTKPKSSHQHNTSHQQNANSEIPIDIPLDISFLDTPVVAERSSGGASQAGRRGKGGGSHGNSASNGHHKGGGRLDEKNLFSIVGEIGRLQAIEQEIRSRLRAVQEVEDLKRENASLKQSLQQVSSELDGYKQTAQTQDIQIAKLKKDAQRDMKRVKDLMEVVREKEEVQQKSDDGFAAAMEELLQQQRQLEIREREVAERAKATEVKEEQMRNQAGHQERSLKEIQSMVWTREQQMWEMEQMHRIAQESYQKRIAALEAEVHHHKEIKQQLQLSAATGVPMAKVNTQGPVGQDSHEMQAAHQQRQQQQQQPPMSQIDAWNANLPLLDQDTLISLIKQFLPAGGDLTKPWTADDLAKLDTFLLPHSWSTHYESIYGTIEDFVASHYGKMAAPTMQAQAPPPVGVVVTPMPKQPPSQGQGSHKKGKQQQGKPVGGGGKRKNAVQNRRKKPGSQ</sequence>
<keyword evidence="4" id="KW-1185">Reference proteome</keyword>
<protein>
    <submittedName>
        <fullName evidence="3">Uncharacterized protein</fullName>
    </submittedName>
</protein>
<feature type="region of interest" description="Disordered" evidence="2">
    <location>
        <begin position="59"/>
        <end position="94"/>
    </location>
</feature>
<feature type="region of interest" description="Disordered" evidence="2">
    <location>
        <begin position="1"/>
        <end position="45"/>
    </location>
</feature>